<keyword evidence="2" id="KW-1185">Reference proteome</keyword>
<evidence type="ECO:0000313" key="2">
    <source>
        <dbReference type="Proteomes" id="UP000790709"/>
    </source>
</evidence>
<protein>
    <submittedName>
        <fullName evidence="1">Uncharacterized protein</fullName>
    </submittedName>
</protein>
<proteinExistence type="predicted"/>
<accession>A0ACB8BEF3</accession>
<evidence type="ECO:0000313" key="1">
    <source>
        <dbReference type="EMBL" id="KAH7923904.1"/>
    </source>
</evidence>
<sequence>MTSSGSYLTTYHVTVTQPSSTIVFYNPTSVTGVASVVTPSTLLTARDTAQVIPVCIGDGLDVTSDGIIATVVLPTAIGLLIWLAFAIIRPRYRQIYALREWFVQTDLRPKPLGSNIGAFLFPNVPLITSLPSDVSDAGRSAATDAKLFPSDEELIQRILWISLTVVLGWTLVGLGGALPLYLVSTPCLAQSAEPPTFGGAYSTIYDLSLLRLLQLLESGSVTTATADFVAEREVVNGTDESSKARLRILIITVLTLALAVVPALYRILKEFNRMVAFRKRWLEVRCAGKEMGWLSARKAPGFVGWGEKRLKDYIVKVGLSSLLEGASPRDRNRERQQRNQSYWSSSQQSEQADMEIDIQSLFSICDTHSLALLIEERDEILDNLEIAETKYISSFRLSTPDPSIADLEVRRQPEAEEKPDRPYISRPRALGGGPRPRPRHRRHNPAQATSSFAPTSFVAPSQYYKLRGLRSVNAGNFADGTSTPISLSDSFQQRVVGSRFQEVNRDSLAYNRLPLGSHVKIERGGELGPSSPVPDPRYYGPNHAGGSSSENGGTTTEYATGETSGHQADDPDDDWVDLMREIDFGDSFGEGSRGVTDPPPRANDEVPLVKPRPRPIETPSTERRETFPLRTRAYEDATADAIPPPHLRLQPRQPFVRPASGLNYDDLGAVYTEINQWRSKLKAINAEITDAQQECYVDIAEGVRVKGWIVMGRGLRFIPGVELIEGRAKEDIRWGALQHEGNALDVAALWTVIAITIILLAVSLVAVTGLVLGTAPNIAHYLPFFQPLSESNGLVSGLATSLAPAVGATAFITIALAIIQWAAGWAPLVSISAVQLLTYKIMFFVLSTGVAAWVIAIGALLFALEAFSSGHAIAGTVASGSVYMAALALVITVTTAVIVPGILLLQPFRLWSVLRAEKDAITPRQRFRAVYPRTYDPSYATGACVLATVFASAFSLIFPLIGPAAAILLFLTLVAHRFLIGYVYARTLSQTGGLLQIWILKRFGTIVALQPLLLGLILLSRRLWIEGGVLAGVAIMVVLAVETYARLKTRQPGLRTLRADTRQSLAEFATAAKPSALPLDVDGEGTSLMSSARGTRARGSMASVLEMMSLTLAVMPSASRHRGPLPLHTETLDDLTATDRAARTHPDAPPHLPPLPFADHAEEMAGVLYAPELLAPSPIIWLPNDSAGVARSEAIDLQKYHEIHVTLDVRAKDDVLPRRSNSRVHR</sequence>
<name>A0ACB8BEF3_9AGAM</name>
<organism evidence="1 2">
    <name type="scientific">Leucogyrophana mollusca</name>
    <dbReference type="NCBI Taxonomy" id="85980"/>
    <lineage>
        <taxon>Eukaryota</taxon>
        <taxon>Fungi</taxon>
        <taxon>Dikarya</taxon>
        <taxon>Basidiomycota</taxon>
        <taxon>Agaricomycotina</taxon>
        <taxon>Agaricomycetes</taxon>
        <taxon>Agaricomycetidae</taxon>
        <taxon>Boletales</taxon>
        <taxon>Boletales incertae sedis</taxon>
        <taxon>Leucogyrophana</taxon>
    </lineage>
</organism>
<dbReference type="Proteomes" id="UP000790709">
    <property type="component" value="Unassembled WGS sequence"/>
</dbReference>
<dbReference type="EMBL" id="MU266439">
    <property type="protein sequence ID" value="KAH7923904.1"/>
    <property type="molecule type" value="Genomic_DNA"/>
</dbReference>
<comment type="caution">
    <text evidence="1">The sequence shown here is derived from an EMBL/GenBank/DDBJ whole genome shotgun (WGS) entry which is preliminary data.</text>
</comment>
<gene>
    <name evidence="1" type="ORF">BV22DRAFT_1014444</name>
</gene>
<reference evidence="1" key="1">
    <citation type="journal article" date="2021" name="New Phytol.">
        <title>Evolutionary innovations through gain and loss of genes in the ectomycorrhizal Boletales.</title>
        <authorList>
            <person name="Wu G."/>
            <person name="Miyauchi S."/>
            <person name="Morin E."/>
            <person name="Kuo A."/>
            <person name="Drula E."/>
            <person name="Varga T."/>
            <person name="Kohler A."/>
            <person name="Feng B."/>
            <person name="Cao Y."/>
            <person name="Lipzen A."/>
            <person name="Daum C."/>
            <person name="Hundley H."/>
            <person name="Pangilinan J."/>
            <person name="Johnson J."/>
            <person name="Barry K."/>
            <person name="LaButti K."/>
            <person name="Ng V."/>
            <person name="Ahrendt S."/>
            <person name="Min B."/>
            <person name="Choi I.G."/>
            <person name="Park H."/>
            <person name="Plett J.M."/>
            <person name="Magnuson J."/>
            <person name="Spatafora J.W."/>
            <person name="Nagy L.G."/>
            <person name="Henrissat B."/>
            <person name="Grigoriev I.V."/>
            <person name="Yang Z.L."/>
            <person name="Xu J."/>
            <person name="Martin F.M."/>
        </authorList>
    </citation>
    <scope>NUCLEOTIDE SEQUENCE</scope>
    <source>
        <strain evidence="1">KUC20120723A-06</strain>
    </source>
</reference>